<evidence type="ECO:0000259" key="2">
    <source>
        <dbReference type="Pfam" id="PF12697"/>
    </source>
</evidence>
<accession>A0A7I9V8X4</accession>
<evidence type="ECO:0000313" key="3">
    <source>
        <dbReference type="EMBL" id="GEE01745.1"/>
    </source>
</evidence>
<dbReference type="InterPro" id="IPR050266">
    <property type="entry name" value="AB_hydrolase_sf"/>
</dbReference>
<dbReference type="GO" id="GO:0016020">
    <property type="term" value="C:membrane"/>
    <property type="evidence" value="ECO:0007669"/>
    <property type="project" value="TreeGrafter"/>
</dbReference>
<dbReference type="EMBL" id="BJOV01000003">
    <property type="protein sequence ID" value="GEE01745.1"/>
    <property type="molecule type" value="Genomic_DNA"/>
</dbReference>
<evidence type="ECO:0000313" key="4">
    <source>
        <dbReference type="Proteomes" id="UP000444960"/>
    </source>
</evidence>
<reference evidence="4" key="1">
    <citation type="submission" date="2019-06" db="EMBL/GenBank/DDBJ databases">
        <title>Gordonia isolated from sludge of a wastewater treatment plant.</title>
        <authorList>
            <person name="Tamura T."/>
            <person name="Aoyama K."/>
            <person name="Kang Y."/>
            <person name="Saito S."/>
            <person name="Akiyama N."/>
            <person name="Yazawa K."/>
            <person name="Gonoi T."/>
            <person name="Mikami Y."/>
        </authorList>
    </citation>
    <scope>NUCLEOTIDE SEQUENCE [LARGE SCALE GENOMIC DNA]</scope>
    <source>
        <strain evidence="4">NBRC 107696</strain>
    </source>
</reference>
<comment type="caution">
    <text evidence="3">The sequence shown here is derived from an EMBL/GenBank/DDBJ whole genome shotgun (WGS) entry which is preliminary data.</text>
</comment>
<dbReference type="GO" id="GO:0016787">
    <property type="term" value="F:hydrolase activity"/>
    <property type="evidence" value="ECO:0007669"/>
    <property type="project" value="UniProtKB-KW"/>
</dbReference>
<dbReference type="PRINTS" id="PR00111">
    <property type="entry name" value="ABHYDROLASE"/>
</dbReference>
<keyword evidence="1" id="KW-0378">Hydrolase</keyword>
<evidence type="ECO:0000256" key="1">
    <source>
        <dbReference type="ARBA" id="ARBA00022801"/>
    </source>
</evidence>
<dbReference type="InterPro" id="IPR000073">
    <property type="entry name" value="AB_hydrolase_1"/>
</dbReference>
<dbReference type="Gene3D" id="3.40.50.1820">
    <property type="entry name" value="alpha/beta hydrolase"/>
    <property type="match status" value="1"/>
</dbReference>
<dbReference type="RefSeq" id="WP_161895497.1">
    <property type="nucleotide sequence ID" value="NZ_BJOV01000003.1"/>
</dbReference>
<gene>
    <name evidence="3" type="ORF">nbrc107696_21910</name>
</gene>
<name>A0A7I9V8X4_9ACTN</name>
<protein>
    <recommendedName>
        <fullName evidence="2">AB hydrolase-1 domain-containing protein</fullName>
    </recommendedName>
</protein>
<feature type="domain" description="AB hydrolase-1" evidence="2">
    <location>
        <begin position="15"/>
        <end position="245"/>
    </location>
</feature>
<dbReference type="InterPro" id="IPR029058">
    <property type="entry name" value="AB_hydrolase_fold"/>
</dbReference>
<dbReference type="OrthoDB" id="495620at2"/>
<dbReference type="PANTHER" id="PTHR43798">
    <property type="entry name" value="MONOACYLGLYCEROL LIPASE"/>
    <property type="match status" value="1"/>
</dbReference>
<organism evidence="3 4">
    <name type="scientific">Gordonia spumicola</name>
    <dbReference type="NCBI Taxonomy" id="589161"/>
    <lineage>
        <taxon>Bacteria</taxon>
        <taxon>Bacillati</taxon>
        <taxon>Actinomycetota</taxon>
        <taxon>Actinomycetes</taxon>
        <taxon>Mycobacteriales</taxon>
        <taxon>Gordoniaceae</taxon>
        <taxon>Gordonia</taxon>
    </lineage>
</organism>
<dbReference type="SUPFAM" id="SSF53474">
    <property type="entry name" value="alpha/beta-Hydrolases"/>
    <property type="match status" value="1"/>
</dbReference>
<dbReference type="Pfam" id="PF12697">
    <property type="entry name" value="Abhydrolase_6"/>
    <property type="match status" value="1"/>
</dbReference>
<proteinExistence type="predicted"/>
<dbReference type="Proteomes" id="UP000444960">
    <property type="component" value="Unassembled WGS sequence"/>
</dbReference>
<dbReference type="PANTHER" id="PTHR43798:SF31">
    <property type="entry name" value="AB HYDROLASE SUPERFAMILY PROTEIN YCLE"/>
    <property type="match status" value="1"/>
</dbReference>
<keyword evidence="4" id="KW-1185">Reference proteome</keyword>
<sequence>MTDLHVLDEGSGPAVVLLHGIGGSSRSFDPQVAELAENHRLLAWDAPGYGRSADVEAPLTMDDYADRVASLIEERCGEQGAHVLGMSWGGVIATRLALRRPDLVRSLILGSSTVGSGATPESARSMLARAADVETDLAAFTADRARRLLAPDTDDATVAAVAEEMAAAIRPAGYRSAAEAMAATDHTDRLPEVNVPTLVVAGDCDEVTGHAASQVLAGGVPGAVYVTLRGAGHLANRDRPEAFNAWAESFIQITERLRAQ</sequence>
<dbReference type="AlphaFoldDB" id="A0A7I9V8X4"/>